<dbReference type="GO" id="GO:0032259">
    <property type="term" value="P:methylation"/>
    <property type="evidence" value="ECO:0007669"/>
    <property type="project" value="UniProtKB-KW"/>
</dbReference>
<evidence type="ECO:0000259" key="11">
    <source>
        <dbReference type="PROSITE" id="PS01124"/>
    </source>
</evidence>
<dbReference type="AlphaFoldDB" id="A0A1T5GCG7"/>
<evidence type="ECO:0000256" key="1">
    <source>
        <dbReference type="ARBA" id="ARBA00001286"/>
    </source>
</evidence>
<feature type="domain" description="HTH araC/xylS-type" evidence="11">
    <location>
        <begin position="51"/>
        <end position="148"/>
    </location>
</feature>
<evidence type="ECO:0000313" key="12">
    <source>
        <dbReference type="EMBL" id="SKC06128.1"/>
    </source>
</evidence>
<organism evidence="12 13">
    <name type="scientific">Bosea thiooxidans</name>
    <dbReference type="NCBI Taxonomy" id="53254"/>
    <lineage>
        <taxon>Bacteria</taxon>
        <taxon>Pseudomonadati</taxon>
        <taxon>Pseudomonadota</taxon>
        <taxon>Alphaproteobacteria</taxon>
        <taxon>Hyphomicrobiales</taxon>
        <taxon>Boseaceae</taxon>
        <taxon>Bosea</taxon>
    </lineage>
</organism>
<dbReference type="PROSITE" id="PS00374">
    <property type="entry name" value="MGMT"/>
    <property type="match status" value="1"/>
</dbReference>
<dbReference type="EMBL" id="FUYX01000012">
    <property type="protein sequence ID" value="SKC06128.1"/>
    <property type="molecule type" value="Genomic_DNA"/>
</dbReference>
<dbReference type="SUPFAM" id="SSF46689">
    <property type="entry name" value="Homeodomain-like"/>
    <property type="match status" value="1"/>
</dbReference>
<dbReference type="InterPro" id="IPR036388">
    <property type="entry name" value="WH-like_DNA-bd_sf"/>
</dbReference>
<dbReference type="InterPro" id="IPR009057">
    <property type="entry name" value="Homeodomain-like_sf"/>
</dbReference>
<dbReference type="Pfam" id="PF01035">
    <property type="entry name" value="DNA_binding_1"/>
    <property type="match status" value="1"/>
</dbReference>
<keyword evidence="5 12" id="KW-0808">Transferase</keyword>
<proteinExistence type="inferred from homology"/>
<dbReference type="Gene3D" id="1.10.10.10">
    <property type="entry name" value="Winged helix-like DNA-binding domain superfamily/Winged helix DNA-binding domain"/>
    <property type="match status" value="1"/>
</dbReference>
<evidence type="ECO:0000313" key="13">
    <source>
        <dbReference type="Proteomes" id="UP000190130"/>
    </source>
</evidence>
<dbReference type="FunFam" id="1.10.10.10:FF:000214">
    <property type="entry name" value="Methylated-DNA--protein-cysteine methyltransferase"/>
    <property type="match status" value="1"/>
</dbReference>
<evidence type="ECO:0000256" key="2">
    <source>
        <dbReference type="ARBA" id="ARBA00008711"/>
    </source>
</evidence>
<dbReference type="SMART" id="SM00342">
    <property type="entry name" value="HTH_ARAC"/>
    <property type="match status" value="1"/>
</dbReference>
<gene>
    <name evidence="12" type="ORF">SAMN05660750_03944</name>
</gene>
<evidence type="ECO:0000256" key="7">
    <source>
        <dbReference type="ARBA" id="ARBA00023015"/>
    </source>
</evidence>
<dbReference type="Gene3D" id="1.10.10.60">
    <property type="entry name" value="Homeodomain-like"/>
    <property type="match status" value="1"/>
</dbReference>
<evidence type="ECO:0000256" key="8">
    <source>
        <dbReference type="ARBA" id="ARBA00023163"/>
    </source>
</evidence>
<dbReference type="SUPFAM" id="SSF46767">
    <property type="entry name" value="Methylated DNA-protein cysteine methyltransferase, C-terminal domain"/>
    <property type="match status" value="1"/>
</dbReference>
<dbReference type="Proteomes" id="UP000190130">
    <property type="component" value="Unassembled WGS sequence"/>
</dbReference>
<dbReference type="Gene3D" id="3.30.160.70">
    <property type="entry name" value="Methylated DNA-protein cysteine methyltransferase domain"/>
    <property type="match status" value="1"/>
</dbReference>
<evidence type="ECO:0000256" key="4">
    <source>
        <dbReference type="ARBA" id="ARBA00022603"/>
    </source>
</evidence>
<dbReference type="GO" id="GO:0043565">
    <property type="term" value="F:sequence-specific DNA binding"/>
    <property type="evidence" value="ECO:0007669"/>
    <property type="project" value="InterPro"/>
</dbReference>
<dbReference type="PROSITE" id="PS01124">
    <property type="entry name" value="HTH_ARAC_FAMILY_2"/>
    <property type="match status" value="1"/>
</dbReference>
<dbReference type="InterPro" id="IPR014048">
    <property type="entry name" value="MethylDNA_cys_MeTrfase_DNA-bd"/>
</dbReference>
<evidence type="ECO:0000256" key="5">
    <source>
        <dbReference type="ARBA" id="ARBA00022679"/>
    </source>
</evidence>
<sequence>MNAHAPMKAAMKTAMTPTRFSNAVLARAAEAMPSEADFPAVVPGSDYDTVRRILAFITHNWREQPTIEAIAEAAGATPTDVHHLFRRWCGLTPKAFLQAITLDHAKGLLASSASLLDTALEVGLSGPGRLHDLFVTHEAMSPGEWKLGGEGLKLSYGFHPSPFGEALVVITDRGLAGLGWVSTSVDGGKVVGGRAEALADMMRRWPHADYHYDPVLTAPYAARIFEPKAWTSETPLRVVLIGTDFEVRVWETLLKIPVGCATTYGDVANHIGRPSAARAVGMAVGKNPISFVVPCHRVIGKSGALTGYHWGLTRKRAILGWEAGQTAAG</sequence>
<evidence type="ECO:0000256" key="3">
    <source>
        <dbReference type="ARBA" id="ARBA00011918"/>
    </source>
</evidence>
<keyword evidence="9" id="KW-0234">DNA repair</keyword>
<dbReference type="EC" id="2.1.1.63" evidence="3"/>
<dbReference type="PANTHER" id="PTHR10815">
    <property type="entry name" value="METHYLATED-DNA--PROTEIN-CYSTEINE METHYLTRANSFERASE"/>
    <property type="match status" value="1"/>
</dbReference>
<evidence type="ECO:0000256" key="10">
    <source>
        <dbReference type="ARBA" id="ARBA00049348"/>
    </source>
</evidence>
<dbReference type="GO" id="GO:0003700">
    <property type="term" value="F:DNA-binding transcription factor activity"/>
    <property type="evidence" value="ECO:0007669"/>
    <property type="project" value="InterPro"/>
</dbReference>
<dbReference type="NCBIfam" id="TIGR00589">
    <property type="entry name" value="ogt"/>
    <property type="match status" value="1"/>
</dbReference>
<dbReference type="InterPro" id="IPR036631">
    <property type="entry name" value="MGMT_N_sf"/>
</dbReference>
<comment type="catalytic activity">
    <reaction evidence="10">
        <text>a 6-O-methyl-2'-deoxyguanosine in DNA + L-cysteinyl-[protein] = S-methyl-L-cysteinyl-[protein] + a 2'-deoxyguanosine in DNA</text>
        <dbReference type="Rhea" id="RHEA:24000"/>
        <dbReference type="Rhea" id="RHEA-COMP:10131"/>
        <dbReference type="Rhea" id="RHEA-COMP:10132"/>
        <dbReference type="Rhea" id="RHEA-COMP:11367"/>
        <dbReference type="Rhea" id="RHEA-COMP:11368"/>
        <dbReference type="ChEBI" id="CHEBI:29950"/>
        <dbReference type="ChEBI" id="CHEBI:82612"/>
        <dbReference type="ChEBI" id="CHEBI:85445"/>
        <dbReference type="ChEBI" id="CHEBI:85448"/>
        <dbReference type="EC" id="2.1.1.63"/>
    </reaction>
</comment>
<keyword evidence="4 12" id="KW-0489">Methyltransferase</keyword>
<dbReference type="SUPFAM" id="SSF53155">
    <property type="entry name" value="Methylated DNA-protein cysteine methyltransferase domain"/>
    <property type="match status" value="1"/>
</dbReference>
<reference evidence="12 13" key="1">
    <citation type="submission" date="2017-02" db="EMBL/GenBank/DDBJ databases">
        <authorList>
            <person name="Peterson S.W."/>
        </authorList>
    </citation>
    <scope>NUCLEOTIDE SEQUENCE [LARGE SCALE GENOMIC DNA]</scope>
    <source>
        <strain evidence="12 13">DSM 9653</strain>
    </source>
</reference>
<name>A0A1T5GCG7_9HYPH</name>
<keyword evidence="7" id="KW-0805">Transcription regulation</keyword>
<evidence type="ECO:0000256" key="6">
    <source>
        <dbReference type="ARBA" id="ARBA00022763"/>
    </source>
</evidence>
<evidence type="ECO:0000256" key="9">
    <source>
        <dbReference type="ARBA" id="ARBA00023204"/>
    </source>
</evidence>
<dbReference type="Pfam" id="PF12833">
    <property type="entry name" value="HTH_18"/>
    <property type="match status" value="1"/>
</dbReference>
<dbReference type="InterPro" id="IPR036217">
    <property type="entry name" value="MethylDNA_cys_MeTrfase_DNAb"/>
</dbReference>
<keyword evidence="8" id="KW-0804">Transcription</keyword>
<comment type="similarity">
    <text evidence="2">Belongs to the MGMT family.</text>
</comment>
<keyword evidence="6" id="KW-0227">DNA damage</keyword>
<protein>
    <recommendedName>
        <fullName evidence="3">methylated-DNA--[protein]-cysteine S-methyltransferase</fullName>
        <ecNumber evidence="3">2.1.1.63</ecNumber>
    </recommendedName>
</protein>
<dbReference type="GO" id="GO:0003908">
    <property type="term" value="F:methylated-DNA-[protein]-cysteine S-methyltransferase activity"/>
    <property type="evidence" value="ECO:0007669"/>
    <property type="project" value="UniProtKB-EC"/>
</dbReference>
<accession>A0A1T5GCG7</accession>
<dbReference type="PANTHER" id="PTHR10815:SF13">
    <property type="entry name" value="METHYLATED-DNA--PROTEIN-CYSTEINE METHYLTRANSFERASE"/>
    <property type="match status" value="1"/>
</dbReference>
<dbReference type="InterPro" id="IPR001497">
    <property type="entry name" value="MethylDNA_cys_MeTrfase_AS"/>
</dbReference>
<dbReference type="CDD" id="cd06445">
    <property type="entry name" value="ATase"/>
    <property type="match status" value="1"/>
</dbReference>
<dbReference type="GO" id="GO:0006281">
    <property type="term" value="P:DNA repair"/>
    <property type="evidence" value="ECO:0007669"/>
    <property type="project" value="UniProtKB-KW"/>
</dbReference>
<dbReference type="InterPro" id="IPR018060">
    <property type="entry name" value="HTH_AraC"/>
</dbReference>
<comment type="catalytic activity">
    <reaction evidence="1">
        <text>a 4-O-methyl-thymidine in DNA + L-cysteinyl-[protein] = a thymidine in DNA + S-methyl-L-cysteinyl-[protein]</text>
        <dbReference type="Rhea" id="RHEA:53428"/>
        <dbReference type="Rhea" id="RHEA-COMP:10131"/>
        <dbReference type="Rhea" id="RHEA-COMP:10132"/>
        <dbReference type="Rhea" id="RHEA-COMP:13555"/>
        <dbReference type="Rhea" id="RHEA-COMP:13556"/>
        <dbReference type="ChEBI" id="CHEBI:29950"/>
        <dbReference type="ChEBI" id="CHEBI:82612"/>
        <dbReference type="ChEBI" id="CHEBI:137386"/>
        <dbReference type="ChEBI" id="CHEBI:137387"/>
        <dbReference type="EC" id="2.1.1.63"/>
    </reaction>
</comment>